<dbReference type="InterPro" id="IPR000847">
    <property type="entry name" value="LysR_HTH_N"/>
</dbReference>
<sequence>MNPMRNSGRVFTLSRFAIYFEMVAQAGSIRQAANVLNVSPSAVNRQILAVEQEMGTLLFHRHSTGLSLTSAGELLLATIRGGKRDFEAFQTRLSALSGLHGGLVTMAVVEAVSDRFIPDILSEISKDYPRVEFSVKTMDFKSIWQSVSRNEVDFGISLLDSEKSSRRVRVVSTLQAPIGFVVRPDHPLAAWKETRLTHVLGSRLIVPDATLAVGAAIREGLLTQNVEIKPAFSCNRIVSIKALVRSGLGVALLTQADVIDEEKSGELCFVRITQSDIKPLCFALTHNTQRQLSAAAHATLDLISRNFHALSMADAASSHPDTMP</sequence>
<proteinExistence type="inferred from homology"/>
<dbReference type="STRING" id="104102.AtDm6_1571"/>
<dbReference type="InterPro" id="IPR036390">
    <property type="entry name" value="WH_DNA-bd_sf"/>
</dbReference>
<dbReference type="PATRIC" id="fig|104102.7.peg.1552"/>
<dbReference type="Pfam" id="PF03466">
    <property type="entry name" value="LysR_substrate"/>
    <property type="match status" value="1"/>
</dbReference>
<reference evidence="6 7" key="1">
    <citation type="submission" date="2014-06" db="EMBL/GenBank/DDBJ databases">
        <title>Functional and comparative genomic analyses of the Drosophila gut microbiota identify candidate symbiosis factors.</title>
        <authorList>
            <person name="Newell P.D."/>
            <person name="Chaston J.M."/>
            <person name="Douglas A.E."/>
        </authorList>
    </citation>
    <scope>NUCLEOTIDE SEQUENCE [LARGE SCALE GENOMIC DNA]</scope>
    <source>
        <strain evidence="6 7">DmCS_006</strain>
    </source>
</reference>
<protein>
    <submittedName>
        <fullName evidence="6">Transcriptional regulator, LysR family</fullName>
    </submittedName>
</protein>
<evidence type="ECO:0000256" key="3">
    <source>
        <dbReference type="ARBA" id="ARBA00023125"/>
    </source>
</evidence>
<evidence type="ECO:0000256" key="1">
    <source>
        <dbReference type="ARBA" id="ARBA00009437"/>
    </source>
</evidence>
<dbReference type="GO" id="GO:0003700">
    <property type="term" value="F:DNA-binding transcription factor activity"/>
    <property type="evidence" value="ECO:0007669"/>
    <property type="project" value="InterPro"/>
</dbReference>
<keyword evidence="3" id="KW-0238">DNA-binding</keyword>
<keyword evidence="4" id="KW-0804">Transcription</keyword>
<evidence type="ECO:0000256" key="4">
    <source>
        <dbReference type="ARBA" id="ARBA00023163"/>
    </source>
</evidence>
<dbReference type="GO" id="GO:0003677">
    <property type="term" value="F:DNA binding"/>
    <property type="evidence" value="ECO:0007669"/>
    <property type="project" value="UniProtKB-KW"/>
</dbReference>
<dbReference type="InterPro" id="IPR050950">
    <property type="entry name" value="HTH-type_LysR_regulators"/>
</dbReference>
<dbReference type="SUPFAM" id="SSF53850">
    <property type="entry name" value="Periplasmic binding protein-like II"/>
    <property type="match status" value="1"/>
</dbReference>
<name>A0A094ZNA5_9PROT</name>
<accession>A0A094ZNA5</accession>
<evidence type="ECO:0000313" key="7">
    <source>
        <dbReference type="Proteomes" id="UP000029448"/>
    </source>
</evidence>
<dbReference type="Gene3D" id="1.10.10.10">
    <property type="entry name" value="Winged helix-like DNA-binding domain superfamily/Winged helix DNA-binding domain"/>
    <property type="match status" value="1"/>
</dbReference>
<dbReference type="Gene3D" id="3.40.190.290">
    <property type="match status" value="1"/>
</dbReference>
<feature type="domain" description="HTH lysR-type" evidence="5">
    <location>
        <begin position="19"/>
        <end position="69"/>
    </location>
</feature>
<dbReference type="Pfam" id="PF00126">
    <property type="entry name" value="HTH_1"/>
    <property type="match status" value="1"/>
</dbReference>
<keyword evidence="7" id="KW-1185">Reference proteome</keyword>
<dbReference type="InterPro" id="IPR005119">
    <property type="entry name" value="LysR_subst-bd"/>
</dbReference>
<dbReference type="InterPro" id="IPR036388">
    <property type="entry name" value="WH-like_DNA-bd_sf"/>
</dbReference>
<comment type="similarity">
    <text evidence="1">Belongs to the LysR transcriptional regulatory family.</text>
</comment>
<comment type="caution">
    <text evidence="6">The sequence shown here is derived from an EMBL/GenBank/DDBJ whole genome shotgun (WGS) entry which is preliminary data.</text>
</comment>
<dbReference type="GO" id="GO:0005829">
    <property type="term" value="C:cytosol"/>
    <property type="evidence" value="ECO:0007669"/>
    <property type="project" value="TreeGrafter"/>
</dbReference>
<dbReference type="PANTHER" id="PTHR30419">
    <property type="entry name" value="HTH-TYPE TRANSCRIPTIONAL REGULATOR YBHD"/>
    <property type="match status" value="1"/>
</dbReference>
<evidence type="ECO:0000313" key="6">
    <source>
        <dbReference type="EMBL" id="KGB23731.1"/>
    </source>
</evidence>
<dbReference type="PROSITE" id="PS50931">
    <property type="entry name" value="HTH_LYSR"/>
    <property type="match status" value="1"/>
</dbReference>
<dbReference type="RefSeq" id="WP_035379669.1">
    <property type="nucleotide sequence ID" value="NZ_JOKM01000056.1"/>
</dbReference>
<evidence type="ECO:0000256" key="2">
    <source>
        <dbReference type="ARBA" id="ARBA00023015"/>
    </source>
</evidence>
<dbReference type="SUPFAM" id="SSF46785">
    <property type="entry name" value="Winged helix' DNA-binding domain"/>
    <property type="match status" value="1"/>
</dbReference>
<keyword evidence="2" id="KW-0805">Transcription regulation</keyword>
<organism evidence="6 7">
    <name type="scientific">Acetobacter tropicalis</name>
    <dbReference type="NCBI Taxonomy" id="104102"/>
    <lineage>
        <taxon>Bacteria</taxon>
        <taxon>Pseudomonadati</taxon>
        <taxon>Pseudomonadota</taxon>
        <taxon>Alphaproteobacteria</taxon>
        <taxon>Acetobacterales</taxon>
        <taxon>Acetobacteraceae</taxon>
        <taxon>Acetobacter</taxon>
    </lineage>
</organism>
<evidence type="ECO:0000259" key="5">
    <source>
        <dbReference type="PROSITE" id="PS50931"/>
    </source>
</evidence>
<gene>
    <name evidence="6" type="ORF">AtDm6_1571</name>
</gene>
<dbReference type="EMBL" id="JOKM01000056">
    <property type="protein sequence ID" value="KGB23731.1"/>
    <property type="molecule type" value="Genomic_DNA"/>
</dbReference>
<dbReference type="Proteomes" id="UP000029448">
    <property type="component" value="Unassembled WGS sequence"/>
</dbReference>
<dbReference type="AlphaFoldDB" id="A0A094ZNA5"/>